<dbReference type="AlphaFoldDB" id="A0A1D2MR32"/>
<feature type="region of interest" description="Disordered" evidence="1">
    <location>
        <begin position="138"/>
        <end position="256"/>
    </location>
</feature>
<proteinExistence type="predicted"/>
<dbReference type="EMBL" id="LJIJ01000680">
    <property type="protein sequence ID" value="ODM95382.1"/>
    <property type="molecule type" value="Genomic_DNA"/>
</dbReference>
<evidence type="ECO:0000256" key="1">
    <source>
        <dbReference type="SAM" id="MobiDB-lite"/>
    </source>
</evidence>
<evidence type="ECO:0000313" key="2">
    <source>
        <dbReference type="EMBL" id="ODM95382.1"/>
    </source>
</evidence>
<protein>
    <submittedName>
        <fullName evidence="2">Uncharacterized protein</fullName>
    </submittedName>
</protein>
<feature type="compositionally biased region" description="Basic and acidic residues" evidence="1">
    <location>
        <begin position="171"/>
        <end position="189"/>
    </location>
</feature>
<organism evidence="2 3">
    <name type="scientific">Orchesella cincta</name>
    <name type="common">Springtail</name>
    <name type="synonym">Podura cincta</name>
    <dbReference type="NCBI Taxonomy" id="48709"/>
    <lineage>
        <taxon>Eukaryota</taxon>
        <taxon>Metazoa</taxon>
        <taxon>Ecdysozoa</taxon>
        <taxon>Arthropoda</taxon>
        <taxon>Hexapoda</taxon>
        <taxon>Collembola</taxon>
        <taxon>Entomobryomorpha</taxon>
        <taxon>Entomobryoidea</taxon>
        <taxon>Orchesellidae</taxon>
        <taxon>Orchesellinae</taxon>
        <taxon>Orchesella</taxon>
    </lineage>
</organism>
<reference evidence="2 3" key="1">
    <citation type="journal article" date="2016" name="Genome Biol. Evol.">
        <title>Gene Family Evolution Reflects Adaptation to Soil Environmental Stressors in the Genome of the Collembolan Orchesella cincta.</title>
        <authorList>
            <person name="Faddeeva-Vakhrusheva A."/>
            <person name="Derks M.F."/>
            <person name="Anvar S.Y."/>
            <person name="Agamennone V."/>
            <person name="Suring W."/>
            <person name="Smit S."/>
            <person name="van Straalen N.M."/>
            <person name="Roelofs D."/>
        </authorList>
    </citation>
    <scope>NUCLEOTIDE SEQUENCE [LARGE SCALE GENOMIC DNA]</scope>
    <source>
        <tissue evidence="2">Mixed pool</tissue>
    </source>
</reference>
<keyword evidence="3" id="KW-1185">Reference proteome</keyword>
<sequence length="270" mass="29213">MILVTKIAAAAITMPEEEELHVSRLGGEILCCATGNSSSSCRPPSYYACQMYEMTQTNAGSCNNNNVMDDDEYNTRRFKTNELMPSCGPGVDNSRSRPTSHWVAGGGGGGNFGECEDDSTSNFVPKLETLPARRDDYETSYALSGGGSSKKKRKSSDGSAKRKKTSLSNNSEEHGMASAEKAKRDEKKESKKKKKKHEDTDYDVSKNPTASHATTKATASRATTASKNTASHATTLADPDEEKEAEGQSRMIDDGIDDVDTIIHGLDFQD</sequence>
<gene>
    <name evidence="2" type="ORF">Ocin01_11294</name>
</gene>
<feature type="region of interest" description="Disordered" evidence="1">
    <location>
        <begin position="85"/>
        <end position="122"/>
    </location>
</feature>
<accession>A0A1D2MR32</accession>
<name>A0A1D2MR32_ORCCI</name>
<feature type="compositionally biased region" description="Low complexity" evidence="1">
    <location>
        <begin position="209"/>
        <end position="231"/>
    </location>
</feature>
<comment type="caution">
    <text evidence="2">The sequence shown here is derived from an EMBL/GenBank/DDBJ whole genome shotgun (WGS) entry which is preliminary data.</text>
</comment>
<evidence type="ECO:0000313" key="3">
    <source>
        <dbReference type="Proteomes" id="UP000094527"/>
    </source>
</evidence>
<dbReference type="Proteomes" id="UP000094527">
    <property type="component" value="Unassembled WGS sequence"/>
</dbReference>